<dbReference type="GeneID" id="91407017"/>
<dbReference type="EMBL" id="MIFZ01000245">
    <property type="protein sequence ID" value="OSY51208.1"/>
    <property type="molecule type" value="Genomic_DNA"/>
</dbReference>
<organism evidence="2 3">
    <name type="scientific">Streptomyces fradiae ATCC 10745 = DSM 40063</name>
    <dbReference type="NCBI Taxonomy" id="1319510"/>
    <lineage>
        <taxon>Bacteria</taxon>
        <taxon>Bacillati</taxon>
        <taxon>Actinomycetota</taxon>
        <taxon>Actinomycetes</taxon>
        <taxon>Kitasatosporales</taxon>
        <taxon>Streptomycetaceae</taxon>
        <taxon>Streptomyces</taxon>
    </lineage>
</organism>
<comment type="caution">
    <text evidence="2">The sequence shown here is derived from an EMBL/GenBank/DDBJ whole genome shotgun (WGS) entry which is preliminary data.</text>
</comment>
<reference evidence="1 4" key="1">
    <citation type="submission" date="2013-05" db="EMBL/GenBank/DDBJ databases">
        <title>Genome Sequence of Streptomyces fradiae.</title>
        <authorList>
            <person name="Kirby R."/>
        </authorList>
    </citation>
    <scope>NUCLEOTIDE SEQUENCE [LARGE SCALE GENOMIC DNA]</scope>
    <source>
        <strain evidence="1 4">ATCC 10745</strain>
    </source>
</reference>
<dbReference type="EMBL" id="ASYR01000045">
    <property type="protein sequence ID" value="KAF0646843.1"/>
    <property type="molecule type" value="Genomic_DNA"/>
</dbReference>
<name>A0A1Y2NW93_STRFR</name>
<proteinExistence type="predicted"/>
<evidence type="ECO:0000313" key="1">
    <source>
        <dbReference type="EMBL" id="KAF0646843.1"/>
    </source>
</evidence>
<dbReference type="AlphaFoldDB" id="A0A1Y2NW93"/>
<evidence type="ECO:0000313" key="3">
    <source>
        <dbReference type="Proteomes" id="UP000194318"/>
    </source>
</evidence>
<protein>
    <submittedName>
        <fullName evidence="2">Uncharacterized protein</fullName>
    </submittedName>
</protein>
<dbReference type="RefSeq" id="WP_157840064.1">
    <property type="nucleotide sequence ID" value="NZ_ASYR01000045.1"/>
</dbReference>
<sequence>MESYSLDKRPAFFPSVAAELFFEADANSTAVGALFDTEIDAELDAILNATEQSTI</sequence>
<gene>
    <name evidence="2" type="ORF">BG846_03190</name>
    <name evidence="1" type="ORF">K701_26460</name>
</gene>
<dbReference type="Proteomes" id="UP000194318">
    <property type="component" value="Unassembled WGS sequence"/>
</dbReference>
<keyword evidence="4" id="KW-1185">Reference proteome</keyword>
<dbReference type="Proteomes" id="UP000731519">
    <property type="component" value="Unassembled WGS sequence"/>
</dbReference>
<accession>A0A1Y2NW93</accession>
<evidence type="ECO:0000313" key="4">
    <source>
        <dbReference type="Proteomes" id="UP000731519"/>
    </source>
</evidence>
<evidence type="ECO:0000313" key="2">
    <source>
        <dbReference type="EMBL" id="OSY51208.1"/>
    </source>
</evidence>
<reference evidence="2 3" key="2">
    <citation type="submission" date="2016-09" db="EMBL/GenBank/DDBJ databases">
        <title>Streptomyces fradiae DSM40063, a candidate organism with high potential of specific P450 cytochromes.</title>
        <authorList>
            <person name="Grumaz C."/>
            <person name="Vainshtein Y."/>
            <person name="Kirstahler P."/>
            <person name="Sohn K."/>
        </authorList>
    </citation>
    <scope>NUCLEOTIDE SEQUENCE [LARGE SCALE GENOMIC DNA]</scope>
    <source>
        <strain evidence="2 3">DSM 40063</strain>
    </source>
</reference>